<organism evidence="3 4">
    <name type="scientific">Rickettsia tillamookensis</name>
    <dbReference type="NCBI Taxonomy" id="2761623"/>
    <lineage>
        <taxon>Bacteria</taxon>
        <taxon>Pseudomonadati</taxon>
        <taxon>Pseudomonadota</taxon>
        <taxon>Alphaproteobacteria</taxon>
        <taxon>Rickettsiales</taxon>
        <taxon>Rickettsiaceae</taxon>
        <taxon>Rickettsieae</taxon>
        <taxon>Rickettsia</taxon>
        <taxon>spotted fever group</taxon>
    </lineage>
</organism>
<dbReference type="InterPro" id="IPR007111">
    <property type="entry name" value="NACHT_NTPase"/>
</dbReference>
<dbReference type="PANTHER" id="PTHR46844">
    <property type="entry name" value="SLR5058 PROTEIN"/>
    <property type="match status" value="1"/>
</dbReference>
<dbReference type="Pfam" id="PF05729">
    <property type="entry name" value="NACHT"/>
    <property type="match status" value="1"/>
</dbReference>
<evidence type="ECO:0000313" key="3">
    <source>
        <dbReference type="EMBL" id="QQV75267.1"/>
    </source>
</evidence>
<sequence length="1753" mass="201287">MKLSTSKSLTDKLRTLYSSHNTLPKLIEDEKIKAQSLEEYYVKLQILLSESDEADKAALRDKVVGEKKPVEIEKIFKAINTGKKIRELLKKELPNKYDEIDNIVELLNEEKNEKKKFDILRRNLPNKSESEIKNIAESISRIQSDIGKVLLLGSAGIGKTTLMHYLSYKWGKGNLWNNKFEYVFRVKLKELLNESWKDGYSGYFDINNLSQSKLNCFIHYCLGGSESTLSVKEIMDIQNKDKILLLLDGYDEVAHLNIRDEFKKLIDKILEYKNVIMTSRPNAVVEEMSNRFERKVENTGWDSEGIEQYVNKNFEYDKELGVQLKSFLDTHSQIKEICVVPINTALICLVWSDKDIRDKFQKNSDEDFNISQLYHEVVSWLNNRHLAKTQHKYKNKTEANNHLKNIMRFLEQIAYESLVATGKLVERKLVEDKRDTLDIDEVIEQGLLKREGINYQFIHLTFQEFLAALRLKNQLLDNHTKNEKAAFIGEHRNDPKYLMTLKFLAGIVNNDDNQELIEIFWEAITCNVNGILELGIERKIILLMHLLAQSKINGKFDNRIPNLTQIQNLIDDIVLKDITIWEQHIIDSGYLSEKIIKTVNEKLQNKEAVFQEFKTSTEIITGLANRNEWGSKTKVYTRLIGLLKIKNKQLKELVLQKLAQILDETIDEKVVRESLKKIVPLLNKEILNKYIKIILAKIITIVPDLGEEVLNQVHKLNNKFLNETLITSSLVKILIVMPTQKAITISKKLLIKPNYELKFAAASGLFWAVKTIPTQEAIIILKELLVNPNSAVKHVIANNLPEIIKLTPSLAREAFIFLREEIMNPNAGNNLKSVATEGIVEIVETSPNLASEAFTFLKGIITNPKINYEGKSEATKGIAKIANVKLDLVQEAFIFLKVIITNSGNEYEIKARAIESMVEITRAASSLAQKAFTFLKVIIININPDNDYDIKPSAIESIAMMVKINPNLALEAFTFLKGVITNSKIDPYTQSIAAQNISKIVIMMPSLVPEAFTFLKELFTNPKANSDVKFETTRSIAEIAKVMPTQEAFTFLKIVIINPKTNQYIKPTVTRSIIEIVRKTSSLAEEAFVFLKLVITNPDTGYNIRSEFIRNIALVVKGAPSLAQQVFTFLREIIATHNTYNVEYEATRSIAKIVKIKSNLTQKAFAFIKNRIIDHKDDINYAAAISLIEVVNVIPLNKASYKPINELLTIIDLTKTKDHYKELYLEAQTTLHKITHHLTQEYEKSKNPEVIEWFTESFNELPNISETRIFLKEICKSILKSGVINEYESRFILNCIKKYNFTFTVSVSKESGIEGQIIFEDRSYEIFTTDNSASKIVSLEEFATKLLAETDDPLVEQYKTHKPLFLNKGLALKIAASDINYVSSIANDNTKLSTEKYLLSYAGDNKDKFVMFLEKRSIFGEHLIYKFGEDNLKKIATIYPAEINKELRGQLFNELESQEQFNCFIKNEKLKLEEEKRIFKHSSKLKFATEIIQDAKIRLETSNFKLLDAGANKRLDAHEIKIDSHDKTLKDSGTIQKAEIFREVESLAQENPLLYDYCNTFYWNIKNIINACCIAETKIFKNNINEKEGIIKILSKSLDLIMKNLLIDELKNLACSIVEARRERKEENKVISINDIIRNTIGMEDLDDNLKKIAINKTQERKNEIINPKKMQEIHISNSYSSKFRANIEKTFNKVKELVGPIERDDKDNVAVQLALKDSILFIEYLYKNRDDILNKKNDFYVQDEKGENSNIV</sequence>
<dbReference type="SUPFAM" id="SSF52540">
    <property type="entry name" value="P-loop containing nucleoside triphosphate hydrolases"/>
    <property type="match status" value="1"/>
</dbReference>
<keyword evidence="1" id="KW-0175">Coiled coil</keyword>
<dbReference type="Gene3D" id="3.40.50.300">
    <property type="entry name" value="P-loop containing nucleotide triphosphate hydrolases"/>
    <property type="match status" value="1"/>
</dbReference>
<dbReference type="RefSeq" id="WP_246437740.1">
    <property type="nucleotide sequence ID" value="NZ_CP060138.2"/>
</dbReference>
<reference evidence="3 4" key="1">
    <citation type="journal article" date="2021" name="Int. J. Syst. Evol. Microbiol.">
        <title>Characterization of a novel transitional group Rickettsia species (Rickettsia tillamookensis sp. nov.) from the western black-legged tick, Ixodes pacificus.</title>
        <authorList>
            <person name="Gauthier D.T."/>
            <person name="Karpathy S.E."/>
            <person name="Grizzard S.L."/>
            <person name="Batra D."/>
            <person name="Rowe L.A."/>
            <person name="Paddock C.D."/>
        </authorList>
    </citation>
    <scope>NUCLEOTIDE SEQUENCE [LARGE SCALE GENOMIC DNA]</scope>
    <source>
        <strain evidence="3 4">Tillamook 23</strain>
    </source>
</reference>
<evidence type="ECO:0000259" key="2">
    <source>
        <dbReference type="PROSITE" id="PS50837"/>
    </source>
</evidence>
<evidence type="ECO:0000256" key="1">
    <source>
        <dbReference type="SAM" id="Coils"/>
    </source>
</evidence>
<keyword evidence="4" id="KW-1185">Reference proteome</keyword>
<accession>A0A9E6SQL0</accession>
<proteinExistence type="predicted"/>
<protein>
    <recommendedName>
        <fullName evidence="2">NACHT domain-containing protein</fullName>
    </recommendedName>
</protein>
<dbReference type="InterPro" id="IPR027417">
    <property type="entry name" value="P-loop_NTPase"/>
</dbReference>
<gene>
    <name evidence="3" type="ORF">H6P87_00819</name>
</gene>
<name>A0A9E6SQL0_9RICK</name>
<dbReference type="PROSITE" id="PS50837">
    <property type="entry name" value="NACHT"/>
    <property type="match status" value="1"/>
</dbReference>
<feature type="domain" description="NACHT" evidence="2">
    <location>
        <begin position="147"/>
        <end position="287"/>
    </location>
</feature>
<dbReference type="Proteomes" id="UP000595296">
    <property type="component" value="Chromosome"/>
</dbReference>
<dbReference type="SUPFAM" id="SSF48371">
    <property type="entry name" value="ARM repeat"/>
    <property type="match status" value="2"/>
</dbReference>
<dbReference type="EMBL" id="CP060138">
    <property type="protein sequence ID" value="QQV75267.1"/>
    <property type="molecule type" value="Genomic_DNA"/>
</dbReference>
<dbReference type="InterPro" id="IPR016024">
    <property type="entry name" value="ARM-type_fold"/>
</dbReference>
<dbReference type="PANTHER" id="PTHR46844:SF1">
    <property type="entry name" value="SLR5058 PROTEIN"/>
    <property type="match status" value="1"/>
</dbReference>
<feature type="coiled-coil region" evidence="1">
    <location>
        <begin position="1603"/>
        <end position="1663"/>
    </location>
</feature>
<evidence type="ECO:0000313" key="4">
    <source>
        <dbReference type="Proteomes" id="UP000595296"/>
    </source>
</evidence>